<dbReference type="RefSeq" id="WP_077832284.1">
    <property type="nucleotide sequence ID" value="NZ_CP096983.1"/>
</dbReference>
<dbReference type="SMART" id="SM00240">
    <property type="entry name" value="FHA"/>
    <property type="match status" value="1"/>
</dbReference>
<dbReference type="NCBIfam" id="TIGR03928">
    <property type="entry name" value="T7_EssCb_Firm"/>
    <property type="match status" value="1"/>
</dbReference>
<dbReference type="InterPro" id="IPR008984">
    <property type="entry name" value="SMAD_FHA_dom_sf"/>
</dbReference>
<evidence type="ECO:0000256" key="1">
    <source>
        <dbReference type="ARBA" id="ARBA00022737"/>
    </source>
</evidence>
<evidence type="ECO:0000256" key="3">
    <source>
        <dbReference type="ARBA" id="ARBA00022840"/>
    </source>
</evidence>
<protein>
    <submittedName>
        <fullName evidence="4">Uncharacterized protein</fullName>
    </submittedName>
</protein>
<dbReference type="PROSITE" id="PS50901">
    <property type="entry name" value="FTSK"/>
    <property type="match status" value="3"/>
</dbReference>
<organism evidence="4 5">
    <name type="scientific">Clostridium felsineum</name>
    <dbReference type="NCBI Taxonomy" id="36839"/>
    <lineage>
        <taxon>Bacteria</taxon>
        <taxon>Bacillati</taxon>
        <taxon>Bacillota</taxon>
        <taxon>Clostridia</taxon>
        <taxon>Eubacteriales</taxon>
        <taxon>Clostridiaceae</taxon>
        <taxon>Clostridium</taxon>
    </lineage>
</organism>
<keyword evidence="5" id="KW-1185">Reference proteome</keyword>
<dbReference type="GO" id="GO:0003677">
    <property type="term" value="F:DNA binding"/>
    <property type="evidence" value="ECO:0007669"/>
    <property type="project" value="InterPro"/>
</dbReference>
<dbReference type="SUPFAM" id="SSF52540">
    <property type="entry name" value="P-loop containing nucleoside triphosphate hydrolases"/>
    <property type="match status" value="3"/>
</dbReference>
<dbReference type="SUPFAM" id="SSF49879">
    <property type="entry name" value="SMAD/FHA domain"/>
    <property type="match status" value="1"/>
</dbReference>
<gene>
    <name evidence="4" type="ORF">CROST_035790</name>
</gene>
<accession>A0A1S8KZE3</accession>
<dbReference type="CDD" id="cd01127">
    <property type="entry name" value="TrwB_TraG_TraD_VirD4"/>
    <property type="match status" value="1"/>
</dbReference>
<dbReference type="GO" id="GO:0005524">
    <property type="term" value="F:ATP binding"/>
    <property type="evidence" value="ECO:0007669"/>
    <property type="project" value="UniProtKB-UniRule"/>
</dbReference>
<dbReference type="InterPro" id="IPR050206">
    <property type="entry name" value="FtsK/SpoIIIE/SftA"/>
</dbReference>
<dbReference type="Gene3D" id="3.40.50.300">
    <property type="entry name" value="P-loop containing nucleotide triphosphate hydrolases"/>
    <property type="match status" value="3"/>
</dbReference>
<keyword evidence="1" id="KW-0677">Repeat</keyword>
<evidence type="ECO:0000313" key="4">
    <source>
        <dbReference type="EMBL" id="URZ12834.1"/>
    </source>
</evidence>
<dbReference type="PROSITE" id="PS50006">
    <property type="entry name" value="FHA_DOMAIN"/>
    <property type="match status" value="1"/>
</dbReference>
<dbReference type="Proteomes" id="UP000190951">
    <property type="component" value="Chromosome"/>
</dbReference>
<sequence>MEEKRNYSNVLILYNSDFYKEIDLDDYGKGTILVGNGGNCDIKLKLDTEELVYIYFNKINTSWQIKDGENAYCIVNDIKTPRKVLINGDQITIKNLKDREELFKINFFIDFIVEKENYDKVISLKDTTSLSIGKNEDNNICVQDDLIDNKHCEIKLDSNNEFYVTDLKSKYGVYVDGKKVEDKVYLKDNNFITICGHKILFKDNSLALSNLNENIIIKGLTVYNNGRFDKHMSYPDFYRSPRFLVELPQGEIEIDAPPDKANKVSMQYLLSVIPVIGTVVMMSAMSSKLGGNSSYMMYSVGMVGLSAIVSVVTFASEFISSRKYKKKRNKFYREYISEKEKEIASTVEVQKKNLKIMNPEIKECFDFVSEFDRRLWERKIDHPDFLNIMLGHGDTSISFSIKIPDNKNKMEIDELEKLAPELRKKYQRVKDVPLSLNLLNSTPIGVVGRKDYTYKFISNLLVKITASHFYKDVKVAVIAPNMDKEFLKWVRWVPHIWSDKKDIRFMGFDKESSHNVLSYLYEVARERADLNTDSREVKPSLPHYIVFVADNKVTDNEPIMPYLENKNDISMTAIFVNESIEMLPSECTNVIEVLEGYTGNCTATINREHQLQFAFDDVNLEKCYEYSKRMAPINVRSSFSESSLKSMITLFDLYGIKRTKDFNVLSNWEKNKVYETMEVPIGVKAGDEIEYLNLHEKYHGPHGLVAGTTGSGKSEILQTYIISLAINYHPYDVALIIIDYKGGGMANLFKNLPHLVGTITNLDGNQINRSLVSIKSELKRRQRIFGRYNVNHIDAYIKLYKEKKVTEPIPHLLIVADEFAELKSDQPEFMAELVSTARIGRSLGVHLILATQKPAGVVDNQIWSNSKFKLCLKVQDAEDSKEVLKSSLAADIVEPGRAYFQVGNNEIFELFQSAWSGAKKYDEDDVNKKEIEIFNVGIDGTRSLLYSTKDKEKDKKKMTQLDAAIEEIDKVCSENNIERLDGPWLPPLEAEIYLEDLLRDNKTGFNGKEWIESSKWICPVIGMLDDPERQDQRPLEIDLGELGHLLLIGAPGYGKTTFLQTLMMSLMLNYTPEEVNMYILDFGARTLKMYEESAYVGGVVTSDDEEKLMNLLKYIRKEIDRRKKIFSQNGVGSLKAYREVGGAVIPQIVMVLDNYAALIEFYPDLEDEFIFLSREGGTLGISLVITAASYSNVRYKVTTNFKLAVSLTCVDKSEYSNITGRVRMEPENKKGRILINTDSVYEAQIALPSYGESEAERALNTKKIINKFNSLWTGKKAKPIPIVPEVLNIETSLEELKSIDEPKKYTYPIGIDYDEVEHLYGNLIDNPIVTVVGKSKTGKSNVLKSIAHILDVTVTLDESEIYLIDSGNYGLLDMKEAISVKAYCYRTDETRNAMLQIKNKIEERRNVINELKVNSAASALSEKEYLDSIPLITVFIDDINDFIQQFNQEIEVLNVLGDIIEKDKNLKVSVVAAGTEESFMNYMYTYGFVKEMRNESFGFMFDSLNSQKFHEIMLPYNFKEKNFTKGDGYFIRKDEFVKIKVPLYSK</sequence>
<dbReference type="InterPro" id="IPR027417">
    <property type="entry name" value="P-loop_NTPase"/>
</dbReference>
<dbReference type="Gene3D" id="2.60.200.20">
    <property type="match status" value="1"/>
</dbReference>
<dbReference type="EMBL" id="CP096983">
    <property type="protein sequence ID" value="URZ12834.1"/>
    <property type="molecule type" value="Genomic_DNA"/>
</dbReference>
<dbReference type="CDD" id="cd00060">
    <property type="entry name" value="FHA"/>
    <property type="match status" value="1"/>
</dbReference>
<dbReference type="KEGG" id="crw:CROST_035790"/>
<dbReference type="PANTHER" id="PTHR22683">
    <property type="entry name" value="SPORULATION PROTEIN RELATED"/>
    <property type="match status" value="1"/>
</dbReference>
<dbReference type="SMART" id="SM00382">
    <property type="entry name" value="AAA"/>
    <property type="match status" value="3"/>
</dbReference>
<dbReference type="PANTHER" id="PTHR22683:SF1">
    <property type="entry name" value="TYPE VII SECRETION SYSTEM PROTEIN ESSC"/>
    <property type="match status" value="1"/>
</dbReference>
<name>A0A1S8KZE3_9CLOT</name>
<dbReference type="Pfam" id="PF01580">
    <property type="entry name" value="FtsK_SpoIIIE"/>
    <property type="match status" value="2"/>
</dbReference>
<dbReference type="InterPro" id="IPR002543">
    <property type="entry name" value="FtsK_dom"/>
</dbReference>
<dbReference type="STRING" id="84029.CROST_38910"/>
<keyword evidence="2" id="KW-0547">Nucleotide-binding</keyword>
<reference evidence="4 5" key="1">
    <citation type="submission" date="2022-04" db="EMBL/GenBank/DDBJ databases">
        <title>Genome sequence of C. roseum typestrain.</title>
        <authorList>
            <person name="Poehlein A."/>
            <person name="Schoch T."/>
            <person name="Duerre P."/>
            <person name="Daniel R."/>
        </authorList>
    </citation>
    <scope>NUCLEOTIDE SEQUENCE [LARGE SCALE GENOMIC DNA]</scope>
    <source>
        <strain evidence="4 5">DSM 7320</strain>
    </source>
</reference>
<proteinExistence type="predicted"/>
<dbReference type="Pfam" id="PF00498">
    <property type="entry name" value="FHA"/>
    <property type="match status" value="1"/>
</dbReference>
<dbReference type="InterPro" id="IPR003593">
    <property type="entry name" value="AAA+_ATPase"/>
</dbReference>
<evidence type="ECO:0000256" key="2">
    <source>
        <dbReference type="ARBA" id="ARBA00022741"/>
    </source>
</evidence>
<dbReference type="InterPro" id="IPR023839">
    <property type="entry name" value="Firmicutes_EssC_C"/>
</dbReference>
<dbReference type="InterPro" id="IPR000253">
    <property type="entry name" value="FHA_dom"/>
</dbReference>
<evidence type="ECO:0000313" key="5">
    <source>
        <dbReference type="Proteomes" id="UP000190951"/>
    </source>
</evidence>
<keyword evidence="3" id="KW-0067">ATP-binding</keyword>